<dbReference type="InterPro" id="IPR036388">
    <property type="entry name" value="WH-like_DNA-bd_sf"/>
</dbReference>
<protein>
    <submittedName>
        <fullName evidence="5">Putative transcriptional regulator</fullName>
    </submittedName>
</protein>
<dbReference type="PATRIC" id="fig|1301098.3.peg.3114"/>
<dbReference type="KEGG" id="pkc:PKB_3088"/>
<proteinExistence type="predicted"/>
<name>A0A024HHD0_PSEKB</name>
<gene>
    <name evidence="5" type="ORF">PKB_3088</name>
</gene>
<dbReference type="eggNOG" id="COG1733">
    <property type="taxonomic scope" value="Bacteria"/>
</dbReference>
<dbReference type="InterPro" id="IPR036390">
    <property type="entry name" value="WH_DNA-bd_sf"/>
</dbReference>
<feature type="domain" description="HTH hxlR-type" evidence="4">
    <location>
        <begin position="12"/>
        <end position="109"/>
    </location>
</feature>
<reference evidence="5 6" key="2">
    <citation type="submission" date="2014-05" db="EMBL/GenBank/DDBJ databases">
        <title>Genome sequence of the 3-chlorobenzoate degrading bacterium Pseudomonas knackmussii B13 shows multiple evidence for horizontal gene transfer.</title>
        <authorList>
            <person name="Miyazaki R."/>
            <person name="Bertelli C."/>
            <person name="Falquet L."/>
            <person name="Robinson-Rechavi M."/>
            <person name="Gharib W."/>
            <person name="Roy S."/>
            <person name="Van der Meer J.R."/>
        </authorList>
    </citation>
    <scope>NUCLEOTIDE SEQUENCE [LARGE SCALE GENOMIC DNA]</scope>
    <source>
        <strain evidence="5 6">B13</strain>
    </source>
</reference>
<dbReference type="OrthoDB" id="9807069at2"/>
<dbReference type="InterPro" id="IPR002577">
    <property type="entry name" value="HTH_HxlR"/>
</dbReference>
<evidence type="ECO:0000259" key="4">
    <source>
        <dbReference type="PROSITE" id="PS51118"/>
    </source>
</evidence>
<dbReference type="Proteomes" id="UP000025241">
    <property type="component" value="Chromosome I"/>
</dbReference>
<keyword evidence="3" id="KW-0804">Transcription</keyword>
<evidence type="ECO:0000256" key="3">
    <source>
        <dbReference type="ARBA" id="ARBA00023163"/>
    </source>
</evidence>
<accession>A0A024HHD0</accession>
<dbReference type="Gene3D" id="1.10.10.10">
    <property type="entry name" value="Winged helix-like DNA-binding domain superfamily/Winged helix DNA-binding domain"/>
    <property type="match status" value="1"/>
</dbReference>
<keyword evidence="6" id="KW-1185">Reference proteome</keyword>
<organism evidence="5 6">
    <name type="scientific">Pseudomonas knackmussii (strain DSM 6978 / CCUG 54928 / LMG 23759 / B13)</name>
    <dbReference type="NCBI Taxonomy" id="1301098"/>
    <lineage>
        <taxon>Bacteria</taxon>
        <taxon>Pseudomonadati</taxon>
        <taxon>Pseudomonadota</taxon>
        <taxon>Gammaproteobacteria</taxon>
        <taxon>Pseudomonadales</taxon>
        <taxon>Pseudomonadaceae</taxon>
        <taxon>Pseudomonas</taxon>
    </lineage>
</organism>
<dbReference type="PANTHER" id="PTHR33204:SF18">
    <property type="entry name" value="TRANSCRIPTIONAL REGULATORY PROTEIN"/>
    <property type="match status" value="1"/>
</dbReference>
<evidence type="ECO:0000256" key="1">
    <source>
        <dbReference type="ARBA" id="ARBA00023015"/>
    </source>
</evidence>
<dbReference type="STRING" id="1301098.PKB_3088"/>
<evidence type="ECO:0000256" key="2">
    <source>
        <dbReference type="ARBA" id="ARBA00023125"/>
    </source>
</evidence>
<dbReference type="GO" id="GO:0003677">
    <property type="term" value="F:DNA binding"/>
    <property type="evidence" value="ECO:0007669"/>
    <property type="project" value="UniProtKB-KW"/>
</dbReference>
<dbReference type="EMBL" id="HG322950">
    <property type="protein sequence ID" value="CDF84435.1"/>
    <property type="molecule type" value="Genomic_DNA"/>
</dbReference>
<evidence type="ECO:0000313" key="6">
    <source>
        <dbReference type="Proteomes" id="UP000025241"/>
    </source>
</evidence>
<dbReference type="RefSeq" id="WP_043252989.1">
    <property type="nucleotide sequence ID" value="NZ_HG322950.1"/>
</dbReference>
<keyword evidence="1" id="KW-0805">Transcription regulation</keyword>
<keyword evidence="2" id="KW-0238">DNA-binding</keyword>
<dbReference type="PANTHER" id="PTHR33204">
    <property type="entry name" value="TRANSCRIPTIONAL REGULATOR, MARR FAMILY"/>
    <property type="match status" value="1"/>
</dbReference>
<dbReference type="PROSITE" id="PS51118">
    <property type="entry name" value="HTH_HXLR"/>
    <property type="match status" value="1"/>
</dbReference>
<dbReference type="HOGENOM" id="CLU_111585_0_0_6"/>
<dbReference type="AlphaFoldDB" id="A0A024HHD0"/>
<dbReference type="Pfam" id="PF01638">
    <property type="entry name" value="HxlR"/>
    <property type="match status" value="1"/>
</dbReference>
<evidence type="ECO:0000313" key="5">
    <source>
        <dbReference type="EMBL" id="CDF84435.1"/>
    </source>
</evidence>
<dbReference type="SUPFAM" id="SSF46785">
    <property type="entry name" value="Winged helix' DNA-binding domain"/>
    <property type="match status" value="1"/>
</dbReference>
<sequence length="174" mass="18922">MSGTKNTAPTLCPIARAEELVGDRWTVLVLRELFMGNLRFDEIQAQTGGTPQMIAARLKNMAADGLIERHAYSKRPLRYEYVLTPKGEAFYPVILALRAWGENWCKAPEEGVAVNMLHRACGKPAGLGTVCESCGAPLKRGDLISQPSAAYVSERDARREAFKASRAAGAADKA</sequence>
<reference evidence="5 6" key="1">
    <citation type="submission" date="2013-03" db="EMBL/GenBank/DDBJ databases">
        <authorList>
            <person name="Linke B."/>
        </authorList>
    </citation>
    <scope>NUCLEOTIDE SEQUENCE [LARGE SCALE GENOMIC DNA]</scope>
    <source>
        <strain evidence="5 6">B13</strain>
    </source>
</reference>